<dbReference type="Gene3D" id="3.40.190.10">
    <property type="entry name" value="Periplasmic binding protein-like II"/>
    <property type="match status" value="2"/>
</dbReference>
<name>A0ABV6N832_9PSEU</name>
<evidence type="ECO:0000313" key="2">
    <source>
        <dbReference type="EMBL" id="MFC0548766.1"/>
    </source>
</evidence>
<dbReference type="RefSeq" id="WP_273941822.1">
    <property type="nucleotide sequence ID" value="NZ_CP097263.1"/>
</dbReference>
<dbReference type="InterPro" id="IPR002035">
    <property type="entry name" value="VWF_A"/>
</dbReference>
<dbReference type="PROSITE" id="PS50234">
    <property type="entry name" value="VWFA"/>
    <property type="match status" value="1"/>
</dbReference>
<comment type="caution">
    <text evidence="2">The sequence shown here is derived from an EMBL/GenBank/DDBJ whole genome shotgun (WGS) entry which is preliminary data.</text>
</comment>
<dbReference type="Gene3D" id="3.40.50.410">
    <property type="entry name" value="von Willebrand factor, type A domain"/>
    <property type="match status" value="1"/>
</dbReference>
<reference evidence="2 3" key="1">
    <citation type="submission" date="2024-09" db="EMBL/GenBank/DDBJ databases">
        <authorList>
            <person name="Sun Q."/>
            <person name="Mori K."/>
        </authorList>
    </citation>
    <scope>NUCLEOTIDE SEQUENCE [LARGE SCALE GENOMIC DNA]</scope>
    <source>
        <strain evidence="2 3">TBRC 1432</strain>
    </source>
</reference>
<dbReference type="Pfam" id="PF13531">
    <property type="entry name" value="SBP_bac_11"/>
    <property type="match status" value="1"/>
</dbReference>
<evidence type="ECO:0000259" key="1">
    <source>
        <dbReference type="PROSITE" id="PS50234"/>
    </source>
</evidence>
<feature type="domain" description="VWFA" evidence="1">
    <location>
        <begin position="351"/>
        <end position="541"/>
    </location>
</feature>
<dbReference type="Proteomes" id="UP001589810">
    <property type="component" value="Unassembled WGS sequence"/>
</dbReference>
<keyword evidence="3" id="KW-1185">Reference proteome</keyword>
<dbReference type="SUPFAM" id="SSF53850">
    <property type="entry name" value="Periplasmic binding protein-like II"/>
    <property type="match status" value="1"/>
</dbReference>
<gene>
    <name evidence="2" type="ORF">ACFFH7_45165</name>
</gene>
<dbReference type="InterPro" id="IPR036465">
    <property type="entry name" value="vWFA_dom_sf"/>
</dbReference>
<sequence>MAARHHSRSPQHPLRPFLLPLLVGSLAVTGVVVATTVAQSHCRGADVPLRVAVTPAMLAPVQAIADAFNHDSPTAGGQCATVQVSAEPAAQVVQDLPVNPIDPPALWIPDSALWVPTAQQLESRVTGPTPRLAEHPSIASSPLVIAASPKQAAKLTSWQQLVAGNVMIADPLSNTEGIATLALAQSLSPASNGAPPPQLIAVLLKLRNATVTTTDAAFQALQQHPDTVFSATEQSVVANNASVAQNSTKVVAVYPTEGSVLFDYPVVRVTTSTEPTGTSTAATAFEAELHSARSMGILSAAGFRDPRAVASSSWGGKDGVRSQTPKLIPAPTADQVTTVLRAWSVVHLDGRTLAIIDTSGSMKEPMPGGQTRIEVARDGALAGLSLMPDSTSVGLWTFSLTTSELVPLEPLGSLDNGVPQRLALQRAGATLPSRVGGSTALYDTALAGFEALQNNFDATKVNAEVLITDGRNERAGGLDLNGLLAKLRTEYDPSRPVEIIGIGLGPDADMGVLNQIAAVTGGKAYQALDGAAFRAVLFDALGHRPCRSSTC</sequence>
<accession>A0ABV6N832</accession>
<dbReference type="SUPFAM" id="SSF53300">
    <property type="entry name" value="vWA-like"/>
    <property type="match status" value="1"/>
</dbReference>
<dbReference type="SMART" id="SM00327">
    <property type="entry name" value="VWA"/>
    <property type="match status" value="1"/>
</dbReference>
<proteinExistence type="predicted"/>
<evidence type="ECO:0000313" key="3">
    <source>
        <dbReference type="Proteomes" id="UP001589810"/>
    </source>
</evidence>
<dbReference type="EMBL" id="JBHLUD010000019">
    <property type="protein sequence ID" value="MFC0548766.1"/>
    <property type="molecule type" value="Genomic_DNA"/>
</dbReference>
<organism evidence="2 3">
    <name type="scientific">Kutzneria chonburiensis</name>
    <dbReference type="NCBI Taxonomy" id="1483604"/>
    <lineage>
        <taxon>Bacteria</taxon>
        <taxon>Bacillati</taxon>
        <taxon>Actinomycetota</taxon>
        <taxon>Actinomycetes</taxon>
        <taxon>Pseudonocardiales</taxon>
        <taxon>Pseudonocardiaceae</taxon>
        <taxon>Kutzneria</taxon>
    </lineage>
</organism>
<protein>
    <submittedName>
        <fullName evidence="2">Substrate-binding domain-containing protein</fullName>
    </submittedName>
</protein>